<evidence type="ECO:0000256" key="1">
    <source>
        <dbReference type="ARBA" id="ARBA00001947"/>
    </source>
</evidence>
<dbReference type="SUPFAM" id="SSF51338">
    <property type="entry name" value="Composite domain of metallo-dependent hydrolases"/>
    <property type="match status" value="1"/>
</dbReference>
<dbReference type="GO" id="GO:0004151">
    <property type="term" value="F:dihydroorotase activity"/>
    <property type="evidence" value="ECO:0007669"/>
    <property type="project" value="UniProtKB-EC"/>
</dbReference>
<organism evidence="5">
    <name type="scientific">hydrothermal vent metagenome</name>
    <dbReference type="NCBI Taxonomy" id="652676"/>
    <lineage>
        <taxon>unclassified sequences</taxon>
        <taxon>metagenomes</taxon>
        <taxon>ecological metagenomes</taxon>
    </lineage>
</organism>
<dbReference type="EC" id="3.5.2.3" evidence="5"/>
<dbReference type="InterPro" id="IPR002195">
    <property type="entry name" value="Dihydroorotase_CS"/>
</dbReference>
<name>A0A3B0VJJ2_9ZZZZ</name>
<dbReference type="InterPro" id="IPR032466">
    <property type="entry name" value="Metal_Hydrolase"/>
</dbReference>
<dbReference type="EMBL" id="UOEX01000251">
    <property type="protein sequence ID" value="VAW38507.1"/>
    <property type="molecule type" value="Genomic_DNA"/>
</dbReference>
<dbReference type="PANTHER" id="PTHR43668">
    <property type="entry name" value="ALLANTOINASE"/>
    <property type="match status" value="1"/>
</dbReference>
<feature type="non-terminal residue" evidence="5">
    <location>
        <position position="1"/>
    </location>
</feature>
<gene>
    <name evidence="5" type="ORF">MNBD_DELTA03-1192</name>
</gene>
<keyword evidence="3 5" id="KW-0378">Hydrolase</keyword>
<comment type="cofactor">
    <cofactor evidence="1">
        <name>Zn(2+)</name>
        <dbReference type="ChEBI" id="CHEBI:29105"/>
    </cofactor>
</comment>
<dbReference type="GO" id="GO:0004038">
    <property type="term" value="F:allantoinase activity"/>
    <property type="evidence" value="ECO:0007669"/>
    <property type="project" value="TreeGrafter"/>
</dbReference>
<evidence type="ECO:0000256" key="3">
    <source>
        <dbReference type="ARBA" id="ARBA00022801"/>
    </source>
</evidence>
<dbReference type="GO" id="GO:0005737">
    <property type="term" value="C:cytoplasm"/>
    <property type="evidence" value="ECO:0007669"/>
    <property type="project" value="TreeGrafter"/>
</dbReference>
<proteinExistence type="predicted"/>
<dbReference type="GO" id="GO:0006145">
    <property type="term" value="P:purine nucleobase catabolic process"/>
    <property type="evidence" value="ECO:0007669"/>
    <property type="project" value="TreeGrafter"/>
</dbReference>
<protein>
    <submittedName>
        <fullName evidence="5">Dihydroorotase</fullName>
        <ecNumber evidence="5">3.5.2.3</ecNumber>
    </submittedName>
</protein>
<dbReference type="InterPro" id="IPR011059">
    <property type="entry name" value="Metal-dep_hydrolase_composite"/>
</dbReference>
<reference evidence="5" key="1">
    <citation type="submission" date="2018-06" db="EMBL/GenBank/DDBJ databases">
        <authorList>
            <person name="Zhirakovskaya E."/>
        </authorList>
    </citation>
    <scope>NUCLEOTIDE SEQUENCE</scope>
</reference>
<feature type="domain" description="Amidohydrolase-related" evidence="4">
    <location>
        <begin position="25"/>
        <end position="225"/>
    </location>
</feature>
<dbReference type="AlphaFoldDB" id="A0A3B0VJJ2"/>
<dbReference type="PANTHER" id="PTHR43668:SF2">
    <property type="entry name" value="ALLANTOINASE"/>
    <property type="match status" value="1"/>
</dbReference>
<evidence type="ECO:0000256" key="2">
    <source>
        <dbReference type="ARBA" id="ARBA00022723"/>
    </source>
</evidence>
<dbReference type="PROSITE" id="PS00483">
    <property type="entry name" value="DIHYDROOROTASE_2"/>
    <property type="match status" value="1"/>
</dbReference>
<dbReference type="GO" id="GO:0046872">
    <property type="term" value="F:metal ion binding"/>
    <property type="evidence" value="ECO:0007669"/>
    <property type="project" value="UniProtKB-KW"/>
</dbReference>
<dbReference type="InterPro" id="IPR050138">
    <property type="entry name" value="DHOase/Allantoinase_Hydrolase"/>
</dbReference>
<dbReference type="InterPro" id="IPR006680">
    <property type="entry name" value="Amidohydro-rel"/>
</dbReference>
<accession>A0A3B0VJJ2</accession>
<evidence type="ECO:0000259" key="4">
    <source>
        <dbReference type="Pfam" id="PF01979"/>
    </source>
</evidence>
<sequence length="229" mass="24721">FATRLGLRGIPGAAEEIMVYRDLSLAAYTGQRLHLAHISTAESVDLIRRAKAAGCPVTAETTPHYFSLTEEAVGSYDTNAKMNPPLRTAADMEAIKEGLRDGTLDAIVTDHAPHSILEKEVEFARAANGIIGLETSLPLALCLIREGVIDERRLVELMSINPARIIGVEGGSLSAGRRADITVIDPALNFCYERQHIVSKSKNSPFIGRHFTGRAVLTIVDGEIVYSAA</sequence>
<keyword evidence="2" id="KW-0479">Metal-binding</keyword>
<evidence type="ECO:0000313" key="5">
    <source>
        <dbReference type="EMBL" id="VAW38507.1"/>
    </source>
</evidence>
<dbReference type="Pfam" id="PF01979">
    <property type="entry name" value="Amidohydro_1"/>
    <property type="match status" value="1"/>
</dbReference>
<dbReference type="SUPFAM" id="SSF51556">
    <property type="entry name" value="Metallo-dependent hydrolases"/>
    <property type="match status" value="1"/>
</dbReference>
<dbReference type="Gene3D" id="3.20.20.140">
    <property type="entry name" value="Metal-dependent hydrolases"/>
    <property type="match status" value="1"/>
</dbReference>